<reference evidence="3 4" key="1">
    <citation type="submission" date="2016-08" db="EMBL/GenBank/DDBJ databases">
        <authorList>
            <person name="Seilhamer J.J."/>
        </authorList>
    </citation>
    <scope>NUCLEOTIDE SEQUENCE [LARGE SCALE GENOMIC DNA]</scope>
    <source>
        <strain evidence="3">L21-II-0</strain>
    </source>
</reference>
<evidence type="ECO:0000259" key="2">
    <source>
        <dbReference type="PROSITE" id="PS50113"/>
    </source>
</evidence>
<dbReference type="InterPro" id="IPR013767">
    <property type="entry name" value="PAS_fold"/>
</dbReference>
<name>A0A1M4MNS9_9EURY</name>
<dbReference type="GO" id="GO:0004673">
    <property type="term" value="F:protein histidine kinase activity"/>
    <property type="evidence" value="ECO:0007669"/>
    <property type="project" value="UniProtKB-EC"/>
</dbReference>
<dbReference type="SUPFAM" id="SSF55785">
    <property type="entry name" value="PYP-like sensor domain (PAS domain)"/>
    <property type="match status" value="6"/>
</dbReference>
<dbReference type="PANTHER" id="PTHR44757:SF2">
    <property type="entry name" value="BIOFILM ARCHITECTURE MAINTENANCE PROTEIN MBAA"/>
    <property type="match status" value="1"/>
</dbReference>
<evidence type="ECO:0000313" key="4">
    <source>
        <dbReference type="Proteomes" id="UP000184671"/>
    </source>
</evidence>
<dbReference type="STRING" id="118126.L21_2493"/>
<accession>A0A1M4MNS9</accession>
<dbReference type="InterPro" id="IPR003018">
    <property type="entry name" value="GAF"/>
</dbReference>
<feature type="domain" description="PAS" evidence="1">
    <location>
        <begin position="712"/>
        <end position="762"/>
    </location>
</feature>
<dbReference type="Pfam" id="PF08447">
    <property type="entry name" value="PAS_3"/>
    <property type="match status" value="1"/>
</dbReference>
<dbReference type="Pfam" id="PF08448">
    <property type="entry name" value="PAS_4"/>
    <property type="match status" value="2"/>
</dbReference>
<evidence type="ECO:0000313" key="3">
    <source>
        <dbReference type="EMBL" id="SCL76559.1"/>
    </source>
</evidence>
<dbReference type="InterPro" id="IPR029016">
    <property type="entry name" value="GAF-like_dom_sf"/>
</dbReference>
<dbReference type="CDD" id="cd00130">
    <property type="entry name" value="PAS"/>
    <property type="match status" value="3"/>
</dbReference>
<dbReference type="PROSITE" id="PS50113">
    <property type="entry name" value="PAC"/>
    <property type="match status" value="2"/>
</dbReference>
<gene>
    <name evidence="3" type="primary">kinA_3</name>
    <name evidence="3" type="ORF">L21_2493</name>
</gene>
<organism evidence="3 4">
    <name type="scientific">Methanoculleus chikugoensis</name>
    <dbReference type="NCBI Taxonomy" id="118126"/>
    <lineage>
        <taxon>Archaea</taxon>
        <taxon>Methanobacteriati</taxon>
        <taxon>Methanobacteriota</taxon>
        <taxon>Stenosarchaea group</taxon>
        <taxon>Methanomicrobia</taxon>
        <taxon>Methanomicrobiales</taxon>
        <taxon>Methanomicrobiaceae</taxon>
        <taxon>Methanoculleus</taxon>
    </lineage>
</organism>
<dbReference type="PROSITE" id="PS50112">
    <property type="entry name" value="PAS"/>
    <property type="match status" value="3"/>
</dbReference>
<dbReference type="PANTHER" id="PTHR44757">
    <property type="entry name" value="DIGUANYLATE CYCLASE DGCP"/>
    <property type="match status" value="1"/>
</dbReference>
<dbReference type="Gene3D" id="3.30.450.40">
    <property type="match status" value="1"/>
</dbReference>
<dbReference type="InterPro" id="IPR000014">
    <property type="entry name" value="PAS"/>
</dbReference>
<dbReference type="Gene3D" id="3.30.450.20">
    <property type="entry name" value="PAS domain"/>
    <property type="match status" value="6"/>
</dbReference>
<dbReference type="NCBIfam" id="TIGR00229">
    <property type="entry name" value="sensory_box"/>
    <property type="match status" value="3"/>
</dbReference>
<dbReference type="RefSeq" id="WP_074370756.1">
    <property type="nucleotide sequence ID" value="NZ_FMID01000061.1"/>
</dbReference>
<dbReference type="GO" id="GO:0006355">
    <property type="term" value="P:regulation of DNA-templated transcription"/>
    <property type="evidence" value="ECO:0007669"/>
    <property type="project" value="InterPro"/>
</dbReference>
<dbReference type="SMART" id="SM00091">
    <property type="entry name" value="PAS"/>
    <property type="match status" value="6"/>
</dbReference>
<feature type="domain" description="PAS" evidence="1">
    <location>
        <begin position="817"/>
        <end position="889"/>
    </location>
</feature>
<dbReference type="InterPro" id="IPR001610">
    <property type="entry name" value="PAC"/>
</dbReference>
<dbReference type="InterPro" id="IPR013656">
    <property type="entry name" value="PAS_4"/>
</dbReference>
<dbReference type="Pfam" id="PF00989">
    <property type="entry name" value="PAS"/>
    <property type="match status" value="1"/>
</dbReference>
<sequence length="1016" mass="114589">MTENDRASGLPECGQGTTKTGVFTFDPRTFCISRATGVLSGMLGYPPEELVSFTLSGIWPDETERERFVRSIDGQQAVADFPANLLRRDGTLLPVTIAASSFPETDITCIVSFRPREEEENLQIFNSLMDAVLILDWDGTALFANAAAATLVGVSSPAEIIGLNPLQFVHPDYTAAVARDLTNVRSGHDGYLAHYLMRDLHGNDRWIEGLGSAITFKGREANLVTLRDITERKSVEGKLARTNQQFRDLYRLVRMMCDNVPDLIWAKDMERRYLFANKAICEKLLNAADTDEPLGKTDMFFAGRERQAHPDNPAWHTFGEICRDSDAVVMESGEAGRFDEYGNIQGKFLYLDVSKAPFRDENGQVIGTVGCGRDVTEERRVEERLRWNEALLSRMAQASPLAYLVVDNRTDEIHYFNSRFCEMWGLSHLEDEMRAGTLTNSDITSRCIPLVRDPEAFAASCTPLQDEANRSAIEDEIEFVDGRCIRRFSTQIRDADDRYFGRLYLFEDVTERKNASETLRRHDAIMSAVNFAADRFLKEPDWKTQMHEVLERFGRATDVSRVYIFENDTDPATGKSVCGHRWEWTAESVAAGVDDPALQSVPYSGVPRWCTELAAGRAIVGPVRTFPPGERACLESQGLLSIAVVPIFVHEHWWGFIGFDETRRERTWSPAEIDALQAAASIMGSAILRTTNEEVYRNPVERSPVGVYLFQDDRLKYVNPRFAEIFGYTPDELNNPGTHLALVAPDDRDDMYRRLQALLYGEVEAEHHEFCGVRKDGRAIYLENFATRLLFEGQPATIGNLVDVTDRKRADAALRSSEERLKILFEYAPDALFLVDMNRVLIDANRATERLAGSPKEEFIGKTVVESGFVAPEELPKVEMIIGQLTTGTTAGPIEFNYLRKDGTRVAVEITAFRVTVDGRPLVLASARDTSERHQLEELKKKAFLQIEENIERLAILNDSIRNPLTVIIALAEMGDTETDRKVSREAWAINAIIDELDRGWLVSRKVKEFLKKHYS</sequence>
<dbReference type="SMART" id="SM00065">
    <property type="entry name" value="GAF"/>
    <property type="match status" value="1"/>
</dbReference>
<keyword evidence="3" id="KW-0808">Transferase</keyword>
<dbReference type="Pfam" id="PF01590">
    <property type="entry name" value="GAF"/>
    <property type="match status" value="1"/>
</dbReference>
<dbReference type="Proteomes" id="UP000184671">
    <property type="component" value="Unassembled WGS sequence"/>
</dbReference>
<dbReference type="InterPro" id="IPR000700">
    <property type="entry name" value="PAS-assoc_C"/>
</dbReference>
<protein>
    <submittedName>
        <fullName evidence="3">Sporulation kinase A</fullName>
        <ecNumber evidence="3">2.7.13.3</ecNumber>
    </submittedName>
</protein>
<dbReference type="OrthoDB" id="117117at2157"/>
<proteinExistence type="predicted"/>
<dbReference type="InterPro" id="IPR035965">
    <property type="entry name" value="PAS-like_dom_sf"/>
</dbReference>
<dbReference type="EC" id="2.7.13.3" evidence="3"/>
<feature type="domain" description="PAS" evidence="1">
    <location>
        <begin position="117"/>
        <end position="188"/>
    </location>
</feature>
<keyword evidence="3" id="KW-0418">Kinase</keyword>
<feature type="domain" description="PAC" evidence="2">
    <location>
        <begin position="471"/>
        <end position="521"/>
    </location>
</feature>
<dbReference type="SMART" id="SM00086">
    <property type="entry name" value="PAC"/>
    <property type="match status" value="5"/>
</dbReference>
<dbReference type="SUPFAM" id="SSF55781">
    <property type="entry name" value="GAF domain-like"/>
    <property type="match status" value="1"/>
</dbReference>
<dbReference type="InterPro" id="IPR052155">
    <property type="entry name" value="Biofilm_reg_signaling"/>
</dbReference>
<dbReference type="AlphaFoldDB" id="A0A1M4MNS9"/>
<evidence type="ECO:0000259" key="1">
    <source>
        <dbReference type="PROSITE" id="PS50112"/>
    </source>
</evidence>
<feature type="domain" description="PAC" evidence="2">
    <location>
        <begin position="331"/>
        <end position="387"/>
    </location>
</feature>
<dbReference type="InterPro" id="IPR013655">
    <property type="entry name" value="PAS_fold_3"/>
</dbReference>
<dbReference type="EMBL" id="FMID01000061">
    <property type="protein sequence ID" value="SCL76559.1"/>
    <property type="molecule type" value="Genomic_DNA"/>
</dbReference>
<dbReference type="Pfam" id="PF13188">
    <property type="entry name" value="PAS_8"/>
    <property type="match status" value="1"/>
</dbReference>